<proteinExistence type="predicted"/>
<keyword evidence="3" id="KW-1185">Reference proteome</keyword>
<gene>
    <name evidence="2" type="ORF">U9M48_042385</name>
</gene>
<name>A0AAQ3XF58_PASNO</name>
<feature type="non-terminal residue" evidence="2">
    <location>
        <position position="101"/>
    </location>
</feature>
<keyword evidence="1" id="KW-0175">Coiled coil</keyword>
<organism evidence="2 3">
    <name type="scientific">Paspalum notatum var. saurae</name>
    <dbReference type="NCBI Taxonomy" id="547442"/>
    <lineage>
        <taxon>Eukaryota</taxon>
        <taxon>Viridiplantae</taxon>
        <taxon>Streptophyta</taxon>
        <taxon>Embryophyta</taxon>
        <taxon>Tracheophyta</taxon>
        <taxon>Spermatophyta</taxon>
        <taxon>Magnoliopsida</taxon>
        <taxon>Liliopsida</taxon>
        <taxon>Poales</taxon>
        <taxon>Poaceae</taxon>
        <taxon>PACMAD clade</taxon>
        <taxon>Panicoideae</taxon>
        <taxon>Andropogonodae</taxon>
        <taxon>Paspaleae</taxon>
        <taxon>Paspalinae</taxon>
        <taxon>Paspalum</taxon>
    </lineage>
</organism>
<evidence type="ECO:0000256" key="1">
    <source>
        <dbReference type="SAM" id="Coils"/>
    </source>
</evidence>
<sequence length="101" mass="11352">MSSFNSLIAPIVGMILRLLFIRSTTQYASYLHSLEVSGKTNNNLEGVDEDHCYTDDKSDAVELKLELAALKHQLDSALAEIWNLKTQVLEMKQHLSCRKAS</sequence>
<feature type="coiled-coil region" evidence="1">
    <location>
        <begin position="60"/>
        <end position="87"/>
    </location>
</feature>
<protein>
    <submittedName>
        <fullName evidence="2">Uncharacterized protein</fullName>
    </submittedName>
</protein>
<evidence type="ECO:0000313" key="3">
    <source>
        <dbReference type="Proteomes" id="UP001341281"/>
    </source>
</evidence>
<dbReference type="Proteomes" id="UP001341281">
    <property type="component" value="Chromosome 10"/>
</dbReference>
<reference evidence="2 3" key="1">
    <citation type="submission" date="2024-02" db="EMBL/GenBank/DDBJ databases">
        <title>High-quality chromosome-scale genome assembly of Pensacola bahiagrass (Paspalum notatum Flugge var. saurae).</title>
        <authorList>
            <person name="Vega J.M."/>
            <person name="Podio M."/>
            <person name="Orjuela J."/>
            <person name="Siena L.A."/>
            <person name="Pessino S.C."/>
            <person name="Combes M.C."/>
            <person name="Mariac C."/>
            <person name="Albertini E."/>
            <person name="Pupilli F."/>
            <person name="Ortiz J.P.A."/>
            <person name="Leblanc O."/>
        </authorList>
    </citation>
    <scope>NUCLEOTIDE SEQUENCE [LARGE SCALE GENOMIC DNA]</scope>
    <source>
        <strain evidence="2">R1</strain>
        <tissue evidence="2">Leaf</tissue>
    </source>
</reference>
<dbReference type="EMBL" id="CP144754">
    <property type="protein sequence ID" value="WVZ96793.1"/>
    <property type="molecule type" value="Genomic_DNA"/>
</dbReference>
<dbReference type="AlphaFoldDB" id="A0AAQ3XF58"/>
<evidence type="ECO:0000313" key="2">
    <source>
        <dbReference type="EMBL" id="WVZ96793.1"/>
    </source>
</evidence>
<accession>A0AAQ3XF58</accession>